<dbReference type="GO" id="GO:0005634">
    <property type="term" value="C:nucleus"/>
    <property type="evidence" value="ECO:0007669"/>
    <property type="project" value="TreeGrafter"/>
</dbReference>
<evidence type="ECO:0000256" key="8">
    <source>
        <dbReference type="SAM" id="Coils"/>
    </source>
</evidence>
<feature type="domain" description="USP" evidence="10">
    <location>
        <begin position="8"/>
        <end position="280"/>
    </location>
</feature>
<dbReference type="PROSITE" id="PS50235">
    <property type="entry name" value="USP_3"/>
    <property type="match status" value="1"/>
</dbReference>
<evidence type="ECO:0000256" key="6">
    <source>
        <dbReference type="ARBA" id="ARBA00022833"/>
    </source>
</evidence>
<keyword evidence="2" id="KW-0479">Metal-binding</keyword>
<evidence type="ECO:0000256" key="1">
    <source>
        <dbReference type="ARBA" id="ARBA00022679"/>
    </source>
</evidence>
<dbReference type="EMBL" id="OZ035841">
    <property type="protein sequence ID" value="CAL1590817.1"/>
    <property type="molecule type" value="Genomic_DNA"/>
</dbReference>
<dbReference type="GO" id="GO:0016740">
    <property type="term" value="F:transferase activity"/>
    <property type="evidence" value="ECO:0007669"/>
    <property type="project" value="UniProtKB-KW"/>
</dbReference>
<dbReference type="InterPro" id="IPR038765">
    <property type="entry name" value="Papain-like_cys_pep_sf"/>
</dbReference>
<proteinExistence type="inferred from homology"/>
<dbReference type="InterPro" id="IPR018200">
    <property type="entry name" value="USP_CS"/>
</dbReference>
<keyword evidence="13" id="KW-1185">Reference proteome</keyword>
<feature type="domain" description="RING-type" evidence="11">
    <location>
        <begin position="395"/>
        <end position="627"/>
    </location>
</feature>
<dbReference type="Gene3D" id="1.20.120.1750">
    <property type="match status" value="1"/>
</dbReference>
<dbReference type="PROSITE" id="PS00972">
    <property type="entry name" value="USP_1"/>
    <property type="match status" value="1"/>
</dbReference>
<evidence type="ECO:0000313" key="12">
    <source>
        <dbReference type="EMBL" id="CAL1590817.1"/>
    </source>
</evidence>
<dbReference type="Proteomes" id="UP001497482">
    <property type="component" value="Chromosome 19"/>
</dbReference>
<evidence type="ECO:0000256" key="9">
    <source>
        <dbReference type="SAM" id="MobiDB-lite"/>
    </source>
</evidence>
<evidence type="ECO:0000256" key="2">
    <source>
        <dbReference type="ARBA" id="ARBA00022723"/>
    </source>
</evidence>
<reference evidence="12 13" key="1">
    <citation type="submission" date="2024-04" db="EMBL/GenBank/DDBJ databases">
        <authorList>
            <person name="Waldvogel A.-M."/>
            <person name="Schoenle A."/>
        </authorList>
    </citation>
    <scope>NUCLEOTIDE SEQUENCE [LARGE SCALE GENOMIC DNA]</scope>
</reference>
<keyword evidence="4" id="KW-0863">Zinc-finger</keyword>
<dbReference type="PROSITE" id="PS00973">
    <property type="entry name" value="USP_2"/>
    <property type="match status" value="1"/>
</dbReference>
<dbReference type="InterPro" id="IPR001394">
    <property type="entry name" value="Peptidase_C19_UCH"/>
</dbReference>
<keyword evidence="3" id="KW-0677">Repeat</keyword>
<dbReference type="InterPro" id="IPR028889">
    <property type="entry name" value="USP"/>
</dbReference>
<accession>A0AAV2KUB5</accession>
<keyword evidence="8" id="KW-0175">Coiled coil</keyword>
<sequence>MAMKNKYHGLLNQGATCYLNSVLQVLFMTEDFRESVKKTADTTYIDIELRDLFKDLEERVACTRKITKRLDIKNVRVPRDAAEHYEKILRLTSPAASHIFHGKLINRNKCKQCHTKYDSPAGFWSLPLPLVNNTEEYSVEKGIEDFFRPSEISGDDQMYCEKCDDKRDAVLDCVVEHHPEVLVLLLKRFEFDYEYTYTYVKNQSCVNVPDTLQMPGSQTYKLHAMVEHFGELQYGHYISTIKSLYDDTWYEFNDSSVTRRSTLPALERSRSAYLLFYKKLKAPQPEIEEIALNDNQKRPRPDDESQESVPVKKPKQELNGDELNFDEKVQKCEDLDTSSSSSNTIDSQYGPKLIFRQFHSSCCDTLCLLCTGYNMSSAEKSFDPLDTTVTLVNAKDDLDPFSSEDGVLKARLSCGHVVSPESLTEACRAQLKEGHYKFKCPAFVEGRLCNGPLSYREVRKAADLTVEEMQEFEENIARLAAADYSDIQKCPKCKTDIKRKNMTNLCVICSVCSAGQSKPYLFCWQCQKPWTGPAPRSDRCGNSGCKNLELELLRTCKLTNLPKVRGAEAVPSIRACPTCGQRVEHNTTGCKNVICPRCQVEFCFVCLKLTPVCQETSSYFIPCSAGVAPRQTAIPVWRRK</sequence>
<comment type="catalytic activity">
    <reaction evidence="7">
        <text>Thiol-dependent hydrolysis of ester, thioester, amide, peptide and isopeptide bonds formed by the C-terminal Gly of ubiquitin (a 76-residue protein attached to proteins as an intracellular targeting signal).</text>
        <dbReference type="EC" id="3.4.19.12"/>
    </reaction>
</comment>
<gene>
    <name evidence="12" type="ORF">KC01_LOCUS20266</name>
</gene>
<evidence type="ECO:0000256" key="4">
    <source>
        <dbReference type="ARBA" id="ARBA00022771"/>
    </source>
</evidence>
<dbReference type="GO" id="GO:0006508">
    <property type="term" value="P:proteolysis"/>
    <property type="evidence" value="ECO:0007669"/>
    <property type="project" value="UniProtKB-KW"/>
</dbReference>
<dbReference type="CDD" id="cd20336">
    <property type="entry name" value="Rcat_RBR"/>
    <property type="match status" value="1"/>
</dbReference>
<keyword evidence="7" id="KW-0378">Hydrolase</keyword>
<feature type="region of interest" description="Disordered" evidence="9">
    <location>
        <begin position="288"/>
        <end position="320"/>
    </location>
</feature>
<dbReference type="GO" id="GO:0008270">
    <property type="term" value="F:zinc ion binding"/>
    <property type="evidence" value="ECO:0007669"/>
    <property type="project" value="UniProtKB-KW"/>
</dbReference>
<dbReference type="Pfam" id="PF00443">
    <property type="entry name" value="UCH"/>
    <property type="match status" value="1"/>
</dbReference>
<evidence type="ECO:0000259" key="11">
    <source>
        <dbReference type="PROSITE" id="PS51873"/>
    </source>
</evidence>
<dbReference type="GO" id="GO:0005829">
    <property type="term" value="C:cytosol"/>
    <property type="evidence" value="ECO:0007669"/>
    <property type="project" value="TreeGrafter"/>
</dbReference>
<comment type="similarity">
    <text evidence="7">Belongs to the peptidase C19 family.</text>
</comment>
<dbReference type="GO" id="GO:0004843">
    <property type="term" value="F:cysteine-type deubiquitinase activity"/>
    <property type="evidence" value="ECO:0007669"/>
    <property type="project" value="UniProtKB-UniRule"/>
</dbReference>
<evidence type="ECO:0000259" key="10">
    <source>
        <dbReference type="PROSITE" id="PS50235"/>
    </source>
</evidence>
<evidence type="ECO:0000256" key="3">
    <source>
        <dbReference type="ARBA" id="ARBA00022737"/>
    </source>
</evidence>
<keyword evidence="1" id="KW-0808">Transferase</keyword>
<dbReference type="InterPro" id="IPR044066">
    <property type="entry name" value="TRIAD_supradom"/>
</dbReference>
<dbReference type="GO" id="GO:0016579">
    <property type="term" value="P:protein deubiquitination"/>
    <property type="evidence" value="ECO:0007669"/>
    <property type="project" value="InterPro"/>
</dbReference>
<dbReference type="PROSITE" id="PS51873">
    <property type="entry name" value="TRIAD"/>
    <property type="match status" value="1"/>
</dbReference>
<name>A0AAV2KUB5_KNICA</name>
<dbReference type="CDD" id="cd02257">
    <property type="entry name" value="Peptidase_C19"/>
    <property type="match status" value="1"/>
</dbReference>
<keyword evidence="5 7" id="KW-0833">Ubl conjugation pathway</keyword>
<evidence type="ECO:0000256" key="5">
    <source>
        <dbReference type="ARBA" id="ARBA00022786"/>
    </source>
</evidence>
<protein>
    <recommendedName>
        <fullName evidence="7">Ubiquitin carboxyl-terminal hydrolase</fullName>
        <ecNumber evidence="7">3.4.19.12</ecNumber>
    </recommendedName>
</protein>
<keyword evidence="6" id="KW-0862">Zinc</keyword>
<organism evidence="12 13">
    <name type="scientific">Knipowitschia caucasica</name>
    <name type="common">Caucasian dwarf goby</name>
    <name type="synonym">Pomatoschistus caucasicus</name>
    <dbReference type="NCBI Taxonomy" id="637954"/>
    <lineage>
        <taxon>Eukaryota</taxon>
        <taxon>Metazoa</taxon>
        <taxon>Chordata</taxon>
        <taxon>Craniata</taxon>
        <taxon>Vertebrata</taxon>
        <taxon>Euteleostomi</taxon>
        <taxon>Actinopterygii</taxon>
        <taxon>Neopterygii</taxon>
        <taxon>Teleostei</taxon>
        <taxon>Neoteleostei</taxon>
        <taxon>Acanthomorphata</taxon>
        <taxon>Gobiaria</taxon>
        <taxon>Gobiiformes</taxon>
        <taxon>Gobioidei</taxon>
        <taxon>Gobiidae</taxon>
        <taxon>Gobiinae</taxon>
        <taxon>Knipowitschia</taxon>
    </lineage>
</organism>
<dbReference type="AlphaFoldDB" id="A0AAV2KUB5"/>
<evidence type="ECO:0000256" key="7">
    <source>
        <dbReference type="RuleBase" id="RU366025"/>
    </source>
</evidence>
<keyword evidence="7" id="KW-0645">Protease</keyword>
<dbReference type="SUPFAM" id="SSF57850">
    <property type="entry name" value="RING/U-box"/>
    <property type="match status" value="1"/>
</dbReference>
<dbReference type="PANTHER" id="PTHR24006">
    <property type="entry name" value="UBIQUITIN CARBOXYL-TERMINAL HYDROLASE"/>
    <property type="match status" value="1"/>
</dbReference>
<dbReference type="Gene3D" id="3.90.70.10">
    <property type="entry name" value="Cysteine proteinases"/>
    <property type="match status" value="1"/>
</dbReference>
<dbReference type="Pfam" id="PF22191">
    <property type="entry name" value="IBR_1"/>
    <property type="match status" value="1"/>
</dbReference>
<dbReference type="SUPFAM" id="SSF54001">
    <property type="entry name" value="Cysteine proteinases"/>
    <property type="match status" value="1"/>
</dbReference>
<feature type="coiled-coil region" evidence="8">
    <location>
        <begin position="455"/>
        <end position="482"/>
    </location>
</feature>
<keyword evidence="7" id="KW-0788">Thiol protease</keyword>
<evidence type="ECO:0000313" key="13">
    <source>
        <dbReference type="Proteomes" id="UP001497482"/>
    </source>
</evidence>
<dbReference type="EC" id="3.4.19.12" evidence="7"/>
<dbReference type="InterPro" id="IPR050164">
    <property type="entry name" value="Peptidase_C19"/>
</dbReference>
<dbReference type="PANTHER" id="PTHR24006:SF899">
    <property type="entry name" value="UBIQUITIN CARBOXYL-TERMINAL HYDROLASE"/>
    <property type="match status" value="1"/>
</dbReference>